<feature type="transmembrane region" description="Helical" evidence="1">
    <location>
        <begin position="127"/>
        <end position="148"/>
    </location>
</feature>
<organism evidence="2 3">
    <name type="scientific">Chlorogloeopsis fritschii PCC 6912</name>
    <dbReference type="NCBI Taxonomy" id="211165"/>
    <lineage>
        <taxon>Bacteria</taxon>
        <taxon>Bacillati</taxon>
        <taxon>Cyanobacteriota</taxon>
        <taxon>Cyanophyceae</taxon>
        <taxon>Nostocales</taxon>
        <taxon>Chlorogloeopsidaceae</taxon>
        <taxon>Chlorogloeopsis</taxon>
    </lineage>
</organism>
<dbReference type="OrthoDB" id="467801at2"/>
<protein>
    <recommendedName>
        <fullName evidence="4">Armadillo-type fold-containing protein</fullName>
    </recommendedName>
</protein>
<gene>
    <name evidence="2" type="ORF">PCC6912_00780</name>
</gene>
<feature type="transmembrane region" description="Helical" evidence="1">
    <location>
        <begin position="61"/>
        <end position="79"/>
    </location>
</feature>
<dbReference type="RefSeq" id="WP_016874448.1">
    <property type="nucleotide sequence ID" value="NZ_AJLN01000116.1"/>
</dbReference>
<accession>A0A3S0ZY44</accession>
<dbReference type="AlphaFoldDB" id="A0A3S0ZY44"/>
<proteinExistence type="predicted"/>
<evidence type="ECO:0000313" key="3">
    <source>
        <dbReference type="Proteomes" id="UP000268857"/>
    </source>
</evidence>
<feature type="transmembrane region" description="Helical" evidence="1">
    <location>
        <begin position="99"/>
        <end position="121"/>
    </location>
</feature>
<evidence type="ECO:0000256" key="1">
    <source>
        <dbReference type="SAM" id="Phobius"/>
    </source>
</evidence>
<dbReference type="Proteomes" id="UP000268857">
    <property type="component" value="Unassembled WGS sequence"/>
</dbReference>
<evidence type="ECO:0000313" key="2">
    <source>
        <dbReference type="EMBL" id="RUR86635.1"/>
    </source>
</evidence>
<reference evidence="2 3" key="1">
    <citation type="journal article" date="2019" name="Genome Biol. Evol.">
        <title>Day and night: Metabolic profiles and evolutionary relationships of six axenic non-marine cyanobacteria.</title>
        <authorList>
            <person name="Will S.E."/>
            <person name="Henke P."/>
            <person name="Boedeker C."/>
            <person name="Huang S."/>
            <person name="Brinkmann H."/>
            <person name="Rohde M."/>
            <person name="Jarek M."/>
            <person name="Friedl T."/>
            <person name="Seufert S."/>
            <person name="Schumacher M."/>
            <person name="Overmann J."/>
            <person name="Neumann-Schaal M."/>
            <person name="Petersen J."/>
        </authorList>
    </citation>
    <scope>NUCLEOTIDE SEQUENCE [LARGE SCALE GENOMIC DNA]</scope>
    <source>
        <strain evidence="2 3">PCC 6912</strain>
    </source>
</reference>
<evidence type="ECO:0008006" key="4">
    <source>
        <dbReference type="Google" id="ProtNLM"/>
    </source>
</evidence>
<keyword evidence="1" id="KW-1133">Transmembrane helix</keyword>
<keyword evidence="1" id="KW-0472">Membrane</keyword>
<comment type="caution">
    <text evidence="2">The sequence shown here is derived from an EMBL/GenBank/DDBJ whole genome shotgun (WGS) entry which is preliminary data.</text>
</comment>
<feature type="transmembrane region" description="Helical" evidence="1">
    <location>
        <begin position="36"/>
        <end position="55"/>
    </location>
</feature>
<sequence>MAQASSSWQQVINQIFNGMLPEFKLRATKNIALKRFQGPGGVLGFLTIAIAMLLWNWKLLLASSVGVGIMISAYSIQGWNWQLRWSEIQKFLNSPSCRLAIAVTSGGIACVSTYMAAAIWFDAKSPWIATGLIVQGLGILLTLSLVVWQIVNFYGFQEENQLDRLVENLTEKDPLKRLVAVRQITKLVTRKRVDFCEQQSIANCLQILLRQEEEPAIRDAVFQSLQALEQLQMLSPTATAIKIPTYTKSKSRVSS</sequence>
<name>A0A3S0ZY44_CHLFR</name>
<keyword evidence="1" id="KW-0812">Transmembrane</keyword>
<keyword evidence="3" id="KW-1185">Reference proteome</keyword>
<dbReference type="EMBL" id="RSCJ01000001">
    <property type="protein sequence ID" value="RUR86635.1"/>
    <property type="molecule type" value="Genomic_DNA"/>
</dbReference>